<name>A0A0E2ARP2_BACFG</name>
<feature type="transmembrane region" description="Helical" evidence="1">
    <location>
        <begin position="186"/>
        <end position="211"/>
    </location>
</feature>
<feature type="transmembrane region" description="Helical" evidence="1">
    <location>
        <begin position="231"/>
        <end position="253"/>
    </location>
</feature>
<feature type="transmembrane region" description="Helical" evidence="1">
    <location>
        <begin position="130"/>
        <end position="147"/>
    </location>
</feature>
<feature type="transmembrane region" description="Helical" evidence="1">
    <location>
        <begin position="284"/>
        <end position="306"/>
    </location>
</feature>
<sequence>MELTIIYIIIVLLLAFTSNNKGVNILLVLTLYLLLAFEHSDQDYLAYVNSYDAVGSGNIFELWGYEPSFFLFCMLGNKYGLSFDAARAIICLFEVFAIWSTIKVFTNKIACVIALFLIFPATADAELFRWLAGMCVVIFALPYLIRGESKWDYLMYSSLVVIATTLHTSCLFFLLYNLLCIKDRKILSTVVLIAFIVLFVTAQTRLLYKIIAFLPIPDTLNDKFQQTGESNIFGLIGLTIRCFFILSLGYFIYIKSYFIAKKSIKSFGYFSFNRFKYPQYEMSVLLFNKLFSINVISLLLIVIAIYTPQVQRLFHVLLFINYVAVVSLYKESKNKSVLTVAFLCCIMTLLLHLINGEQNVAILLSHFKEGFLVNLISCINNW</sequence>
<dbReference type="PATRIC" id="fig|997883.3.peg.1627"/>
<dbReference type="HOGENOM" id="CLU_722903_0_0_10"/>
<keyword evidence="1" id="KW-0472">Membrane</keyword>
<evidence type="ECO:0000313" key="2">
    <source>
        <dbReference type="EMBL" id="EIY97724.1"/>
    </source>
</evidence>
<comment type="caution">
    <text evidence="2">The sequence shown here is derived from an EMBL/GenBank/DDBJ whole genome shotgun (WGS) entry which is preliminary data.</text>
</comment>
<dbReference type="Pfam" id="PF14897">
    <property type="entry name" value="EpsG"/>
    <property type="match status" value="1"/>
</dbReference>
<proteinExistence type="predicted"/>
<evidence type="ECO:0000256" key="1">
    <source>
        <dbReference type="SAM" id="Phobius"/>
    </source>
</evidence>
<dbReference type="RefSeq" id="WP_005795223.1">
    <property type="nucleotide sequence ID" value="NZ_JH724215.1"/>
</dbReference>
<dbReference type="InterPro" id="IPR049458">
    <property type="entry name" value="EpsG-like"/>
</dbReference>
<dbReference type="EMBL" id="AGXN01000009">
    <property type="protein sequence ID" value="EIY97724.1"/>
    <property type="molecule type" value="Genomic_DNA"/>
</dbReference>
<keyword evidence="1" id="KW-1133">Transmembrane helix</keyword>
<protein>
    <recommendedName>
        <fullName evidence="4">Glycosyltransferase RgtA/B/C/D-like domain-containing protein</fullName>
    </recommendedName>
</protein>
<evidence type="ECO:0000313" key="3">
    <source>
        <dbReference type="Proteomes" id="UP000003879"/>
    </source>
</evidence>
<feature type="transmembrane region" description="Helical" evidence="1">
    <location>
        <begin position="105"/>
        <end position="123"/>
    </location>
</feature>
<reference evidence="2 3" key="1">
    <citation type="submission" date="2012-02" db="EMBL/GenBank/DDBJ databases">
        <title>The Genome Sequence of Bacteroides fragilis CL07T12C05.</title>
        <authorList>
            <consortium name="The Broad Institute Genome Sequencing Platform"/>
            <person name="Earl A."/>
            <person name="Ward D."/>
            <person name="Feldgarden M."/>
            <person name="Gevers D."/>
            <person name="Zitomersky N.L."/>
            <person name="Coyne M.J."/>
            <person name="Comstock L.E."/>
            <person name="Young S.K."/>
            <person name="Zeng Q."/>
            <person name="Gargeya S."/>
            <person name="Fitzgerald M."/>
            <person name="Haas B."/>
            <person name="Abouelleil A."/>
            <person name="Alvarado L."/>
            <person name="Arachchi H.M."/>
            <person name="Berlin A."/>
            <person name="Chapman S.B."/>
            <person name="Gearin G."/>
            <person name="Goldberg J."/>
            <person name="Griggs A."/>
            <person name="Gujja S."/>
            <person name="Hansen M."/>
            <person name="Heiman D."/>
            <person name="Howarth C."/>
            <person name="Larimer J."/>
            <person name="Lui A."/>
            <person name="MacDonald P.J.P."/>
            <person name="McCowen C."/>
            <person name="Montmayeur A."/>
            <person name="Murphy C."/>
            <person name="Neiman D."/>
            <person name="Pearson M."/>
            <person name="Priest M."/>
            <person name="Roberts A."/>
            <person name="Saif S."/>
            <person name="Shea T."/>
            <person name="Sisk P."/>
            <person name="Stolte C."/>
            <person name="Sykes S."/>
            <person name="Wortman J."/>
            <person name="Nusbaum C."/>
            <person name="Birren B."/>
        </authorList>
    </citation>
    <scope>NUCLEOTIDE SEQUENCE [LARGE SCALE GENOMIC DNA]</scope>
    <source>
        <strain evidence="2 3">CL07T12C05</strain>
    </source>
</reference>
<feature type="transmembrane region" description="Helical" evidence="1">
    <location>
        <begin position="153"/>
        <end position="179"/>
    </location>
</feature>
<evidence type="ECO:0008006" key="4">
    <source>
        <dbReference type="Google" id="ProtNLM"/>
    </source>
</evidence>
<organism evidence="2 3">
    <name type="scientific">Bacteroides fragilis CL07T12C05</name>
    <dbReference type="NCBI Taxonomy" id="997883"/>
    <lineage>
        <taxon>Bacteria</taxon>
        <taxon>Pseudomonadati</taxon>
        <taxon>Bacteroidota</taxon>
        <taxon>Bacteroidia</taxon>
        <taxon>Bacteroidales</taxon>
        <taxon>Bacteroidaceae</taxon>
        <taxon>Bacteroides</taxon>
    </lineage>
</organism>
<gene>
    <name evidence="2" type="ORF">HMPREF1056_01546</name>
</gene>
<dbReference type="Proteomes" id="UP000003879">
    <property type="component" value="Unassembled WGS sequence"/>
</dbReference>
<feature type="transmembrane region" description="Helical" evidence="1">
    <location>
        <begin position="336"/>
        <end position="354"/>
    </location>
</feature>
<feature type="transmembrane region" description="Helical" evidence="1">
    <location>
        <begin position="6"/>
        <end position="35"/>
    </location>
</feature>
<feature type="transmembrane region" description="Helical" evidence="1">
    <location>
        <begin position="312"/>
        <end position="329"/>
    </location>
</feature>
<accession>A0A0E2ARP2</accession>
<dbReference type="AlphaFoldDB" id="A0A0E2ARP2"/>
<keyword evidence="1" id="KW-0812">Transmembrane</keyword>